<dbReference type="InterPro" id="IPR003974">
    <property type="entry name" value="K_chnl_volt-dep_Kv3"/>
</dbReference>
<dbReference type="InterPro" id="IPR003968">
    <property type="entry name" value="K_chnl_volt-dep_Kv"/>
</dbReference>
<dbReference type="EMBL" id="HAAD01004669">
    <property type="protein sequence ID" value="CDG70901.1"/>
    <property type="molecule type" value="mRNA"/>
</dbReference>
<dbReference type="OrthoDB" id="415460at2759"/>
<feature type="transmembrane region" description="Helical" evidence="12">
    <location>
        <begin position="404"/>
        <end position="424"/>
    </location>
</feature>
<dbReference type="Gene3D" id="3.30.710.10">
    <property type="entry name" value="Potassium Channel Kv1.1, Chain A"/>
    <property type="match status" value="1"/>
</dbReference>
<keyword evidence="5" id="KW-0631">Potassium channel</keyword>
<proteinExistence type="evidence at transcript level"/>
<evidence type="ECO:0000256" key="8">
    <source>
        <dbReference type="ARBA" id="ARBA00022989"/>
    </source>
</evidence>
<keyword evidence="11" id="KW-0407">Ion channel</keyword>
<dbReference type="Gene3D" id="1.10.287.70">
    <property type="match status" value="1"/>
</dbReference>
<organism evidence="14">
    <name type="scientific">Hydra vulgaris</name>
    <name type="common">Hydra</name>
    <name type="synonym">Hydra attenuata</name>
    <dbReference type="NCBI Taxonomy" id="6087"/>
    <lineage>
        <taxon>Eukaryota</taxon>
        <taxon>Metazoa</taxon>
        <taxon>Cnidaria</taxon>
        <taxon>Hydrozoa</taxon>
        <taxon>Hydroidolina</taxon>
        <taxon>Anthoathecata</taxon>
        <taxon>Aplanulata</taxon>
        <taxon>Hydridae</taxon>
        <taxon>Hydra</taxon>
    </lineage>
</organism>
<dbReference type="SMART" id="SM00225">
    <property type="entry name" value="BTB"/>
    <property type="match status" value="1"/>
</dbReference>
<evidence type="ECO:0000256" key="12">
    <source>
        <dbReference type="SAM" id="Phobius"/>
    </source>
</evidence>
<dbReference type="AlphaFoldDB" id="T2MFL7"/>
<sequence length="692" mass="79883">MDNKNQYFTEQTETLKSTNNKIKKDVIHENICEVFLNNLQQPDSYFESLFVESDNIHSKNDVIHSKSEVIHSKSDAIHSDVMHLKPVITQVNSSPFSVSKINLNLSNLVSLEEIKNSNLKKSNSKENEIQFKLLSKEIEQIKLLLNELFSERNKEIVTTRDVGTITVDQVKDTKTRIKINIGGVTHETYRSTLKNIPDTRLSWIAEESAIQSPEYDPVAGEFFVDRNSHVFSHILNYYRTGYLHVPYDVCGPLYEEELQYWGIDDSQIEPCCWLNYRQHRDAQETLKEFQGKFFINSKDNRDYGFCFLFFCLVGLDIEDNCDDEFEFDLVRHGYKFEESTGINQSLSIFQKWQPFMWRFFEGPYLSRKSKMCAGISIILIIFSVLMYCIETMKIFSDNTSKNVLLILEGLCVLYFTTEFLLRFLFCPNKFSFIKGIMNWIDLFSIIPFYLQLILGNYTRIHSFLQLLRIIRVFRIIKLAKHSIGLQILGHTLKASFRQLLLLIFFLAINIVIFSSLVYNCEKDEPDTGFNSIPSTFWWAVITMTTVGYGDMVPKTWLGKTIGGLCAVSGVLMIALPVPVIVNNFNLFYSHAQARLKLPKKKRRMLCGAANVLKSNRIAPHQTFRDEKLFSQIELPSSEDDHGSVAKSKSPSSICKKHSNVLKDTNCVNAEKNEFYSPLFTYPRSTLPVIENS</sequence>
<dbReference type="PANTHER" id="PTHR11537:SF252">
    <property type="entry name" value="POTASSIUM VOLTAGE-GATED CHANNEL PROTEIN SHAW"/>
    <property type="match status" value="1"/>
</dbReference>
<keyword evidence="7" id="KW-0630">Potassium</keyword>
<evidence type="ECO:0000313" key="14">
    <source>
        <dbReference type="EMBL" id="CDG70901.1"/>
    </source>
</evidence>
<evidence type="ECO:0000259" key="13">
    <source>
        <dbReference type="SMART" id="SM00225"/>
    </source>
</evidence>
<dbReference type="GO" id="GO:0005251">
    <property type="term" value="F:delayed rectifier potassium channel activity"/>
    <property type="evidence" value="ECO:0007669"/>
    <property type="project" value="TreeGrafter"/>
</dbReference>
<evidence type="ECO:0000256" key="9">
    <source>
        <dbReference type="ARBA" id="ARBA00023065"/>
    </source>
</evidence>
<dbReference type="InterPro" id="IPR027359">
    <property type="entry name" value="Volt_channel_dom_sf"/>
</dbReference>
<dbReference type="PRINTS" id="PR01491">
    <property type="entry name" value="KVCHANNEL"/>
</dbReference>
<dbReference type="CDD" id="cd18379">
    <property type="entry name" value="BTB_POZ_Kv3_KCNC"/>
    <property type="match status" value="1"/>
</dbReference>
<evidence type="ECO:0000256" key="6">
    <source>
        <dbReference type="ARBA" id="ARBA00022882"/>
    </source>
</evidence>
<evidence type="ECO:0000256" key="7">
    <source>
        <dbReference type="ARBA" id="ARBA00022958"/>
    </source>
</evidence>
<protein>
    <submittedName>
        <fullName evidence="14">Potassium voltage-gated channel subfamily C member 1</fullName>
    </submittedName>
</protein>
<evidence type="ECO:0000256" key="3">
    <source>
        <dbReference type="ARBA" id="ARBA00022538"/>
    </source>
</evidence>
<reference evidence="14" key="1">
    <citation type="journal article" date="2013" name="Genome Biol. Evol.">
        <title>Punctuated emergences of genetic and phenotypic innovations in eumetazoan, bilaterian, euteleostome, and hominidae ancestors.</title>
        <authorList>
            <person name="Wenger Y."/>
            <person name="Galliot B."/>
        </authorList>
    </citation>
    <scope>NUCLEOTIDE SEQUENCE</scope>
    <source>
        <tissue evidence="14">Whole animals</tissue>
    </source>
</reference>
<evidence type="ECO:0000256" key="11">
    <source>
        <dbReference type="ARBA" id="ARBA00023303"/>
    </source>
</evidence>
<dbReference type="InterPro" id="IPR003131">
    <property type="entry name" value="T1-type_BTB"/>
</dbReference>
<keyword evidence="2" id="KW-0813">Transport</keyword>
<name>T2MFL7_HYDVU</name>
<dbReference type="PRINTS" id="PR00169">
    <property type="entry name" value="KCHANNEL"/>
</dbReference>
<keyword evidence="3" id="KW-0633">Potassium transport</keyword>
<keyword evidence="10 12" id="KW-0472">Membrane</keyword>
<feature type="domain" description="BTB" evidence="13">
    <location>
        <begin position="175"/>
        <end position="279"/>
    </location>
</feature>
<dbReference type="GO" id="GO:0051260">
    <property type="term" value="P:protein homooligomerization"/>
    <property type="evidence" value="ECO:0007669"/>
    <property type="project" value="InterPro"/>
</dbReference>
<dbReference type="GO" id="GO:0001508">
    <property type="term" value="P:action potential"/>
    <property type="evidence" value="ECO:0007669"/>
    <property type="project" value="TreeGrafter"/>
</dbReference>
<accession>T2MFL7</accession>
<feature type="transmembrane region" description="Helical" evidence="12">
    <location>
        <begin position="499"/>
        <end position="518"/>
    </location>
</feature>
<dbReference type="SUPFAM" id="SSF54695">
    <property type="entry name" value="POZ domain"/>
    <property type="match status" value="1"/>
</dbReference>
<dbReference type="Pfam" id="PF02214">
    <property type="entry name" value="BTB_2"/>
    <property type="match status" value="1"/>
</dbReference>
<feature type="transmembrane region" description="Helical" evidence="12">
    <location>
        <begin position="530"/>
        <end position="549"/>
    </location>
</feature>
<dbReference type="SUPFAM" id="SSF81324">
    <property type="entry name" value="Voltage-gated potassium channels"/>
    <property type="match status" value="1"/>
</dbReference>
<dbReference type="PANTHER" id="PTHR11537">
    <property type="entry name" value="VOLTAGE-GATED POTASSIUM CHANNEL"/>
    <property type="match status" value="1"/>
</dbReference>
<dbReference type="FunFam" id="1.10.287.70:FF:000002">
    <property type="entry name" value="Potassium voltage-gated channel subfamily a member"/>
    <property type="match status" value="1"/>
</dbReference>
<dbReference type="Pfam" id="PF00520">
    <property type="entry name" value="Ion_trans"/>
    <property type="match status" value="1"/>
</dbReference>
<dbReference type="InterPro" id="IPR005821">
    <property type="entry name" value="Ion_trans_dom"/>
</dbReference>
<keyword evidence="9" id="KW-0406">Ion transport</keyword>
<dbReference type="GO" id="GO:0008076">
    <property type="term" value="C:voltage-gated potassium channel complex"/>
    <property type="evidence" value="ECO:0007669"/>
    <property type="project" value="InterPro"/>
</dbReference>
<keyword evidence="8 12" id="KW-1133">Transmembrane helix</keyword>
<comment type="subcellular location">
    <subcellularLocation>
        <location evidence="1">Membrane</location>
        <topology evidence="1">Multi-pass membrane protein</topology>
    </subcellularLocation>
</comment>
<feature type="transmembrane region" description="Helical" evidence="12">
    <location>
        <begin position="436"/>
        <end position="454"/>
    </location>
</feature>
<evidence type="ECO:0000256" key="2">
    <source>
        <dbReference type="ARBA" id="ARBA00022448"/>
    </source>
</evidence>
<dbReference type="InterPro" id="IPR000210">
    <property type="entry name" value="BTB/POZ_dom"/>
</dbReference>
<dbReference type="FunFam" id="3.30.710.10:FF:000002">
    <property type="entry name" value="Potassium voltage-gated channel subfamily C member 2"/>
    <property type="match status" value="1"/>
</dbReference>
<feature type="transmembrane region" description="Helical" evidence="12">
    <location>
        <begin position="371"/>
        <end position="392"/>
    </location>
</feature>
<dbReference type="Gene3D" id="1.20.120.350">
    <property type="entry name" value="Voltage-gated potassium channels. Chain C"/>
    <property type="match status" value="1"/>
</dbReference>
<evidence type="ECO:0000256" key="1">
    <source>
        <dbReference type="ARBA" id="ARBA00004141"/>
    </source>
</evidence>
<feature type="transmembrane region" description="Helical" evidence="12">
    <location>
        <begin position="561"/>
        <end position="581"/>
    </location>
</feature>
<dbReference type="InterPro" id="IPR028325">
    <property type="entry name" value="VG_K_chnl"/>
</dbReference>
<dbReference type="PRINTS" id="PR01498">
    <property type="entry name" value="SHAWCHANNEL"/>
</dbReference>
<evidence type="ECO:0000256" key="10">
    <source>
        <dbReference type="ARBA" id="ARBA00023136"/>
    </source>
</evidence>
<gene>
    <name evidence="14" type="primary">KCNC1</name>
</gene>
<evidence type="ECO:0000256" key="5">
    <source>
        <dbReference type="ARBA" id="ARBA00022826"/>
    </source>
</evidence>
<keyword evidence="4 12" id="KW-0812">Transmembrane</keyword>
<dbReference type="InterPro" id="IPR011333">
    <property type="entry name" value="SKP1/BTB/POZ_sf"/>
</dbReference>
<keyword evidence="6" id="KW-0851">Voltage-gated channel</keyword>
<evidence type="ECO:0000256" key="4">
    <source>
        <dbReference type="ARBA" id="ARBA00022692"/>
    </source>
</evidence>